<evidence type="ECO:0000256" key="3">
    <source>
        <dbReference type="ARBA" id="ARBA00023004"/>
    </source>
</evidence>
<dbReference type="PANTHER" id="PTHR33546">
    <property type="entry name" value="LARGE, MULTIFUNCTIONAL SECRETED PROTEIN-RELATED"/>
    <property type="match status" value="1"/>
</dbReference>
<dbReference type="InterPro" id="IPR016024">
    <property type="entry name" value="ARM-type_fold"/>
</dbReference>
<gene>
    <name evidence="6" type="ORF">IC230_16775</name>
</gene>
<dbReference type="PANTHER" id="PTHR33546:SF1">
    <property type="entry name" value="LARGE, MULTIFUNCTIONAL SECRETED PROTEIN"/>
    <property type="match status" value="1"/>
</dbReference>
<dbReference type="GO" id="GO:0046872">
    <property type="term" value="F:metal ion binding"/>
    <property type="evidence" value="ECO:0007669"/>
    <property type="project" value="UniProtKB-KW"/>
</dbReference>
<dbReference type="Pfam" id="PF23500">
    <property type="entry name" value="DUF7133"/>
    <property type="match status" value="1"/>
</dbReference>
<keyword evidence="1 4" id="KW-0349">Heme</keyword>
<reference evidence="6" key="1">
    <citation type="submission" date="2020-09" db="EMBL/GenBank/DDBJ databases">
        <authorList>
            <person name="Kim M.K."/>
        </authorList>
    </citation>
    <scope>NUCLEOTIDE SEQUENCE</scope>
    <source>
        <strain evidence="6">BT704</strain>
    </source>
</reference>
<dbReference type="GO" id="GO:0009055">
    <property type="term" value="F:electron transfer activity"/>
    <property type="evidence" value="ECO:0007669"/>
    <property type="project" value="InterPro"/>
</dbReference>
<dbReference type="NCBIfam" id="TIGR02604">
    <property type="entry name" value="Piru_Ver_Nterm"/>
    <property type="match status" value="1"/>
</dbReference>
<dbReference type="EMBL" id="JACXAA010000006">
    <property type="protein sequence ID" value="MBD2754563.1"/>
    <property type="molecule type" value="Genomic_DNA"/>
</dbReference>
<evidence type="ECO:0000256" key="2">
    <source>
        <dbReference type="ARBA" id="ARBA00022723"/>
    </source>
</evidence>
<dbReference type="Gene3D" id="1.10.760.10">
    <property type="entry name" value="Cytochrome c-like domain"/>
    <property type="match status" value="1"/>
</dbReference>
<dbReference type="Gene3D" id="2.120.10.30">
    <property type="entry name" value="TolB, C-terminal domain"/>
    <property type="match status" value="1"/>
</dbReference>
<dbReference type="SUPFAM" id="SSF48371">
    <property type="entry name" value="ARM repeat"/>
    <property type="match status" value="1"/>
</dbReference>
<accession>A0A927B3C3</accession>
<dbReference type="RefSeq" id="WP_191040541.1">
    <property type="nucleotide sequence ID" value="NZ_JACXAA010000006.1"/>
</dbReference>
<proteinExistence type="predicted"/>
<keyword evidence="7" id="KW-1185">Reference proteome</keyword>
<evidence type="ECO:0000313" key="6">
    <source>
        <dbReference type="EMBL" id="MBD2754563.1"/>
    </source>
</evidence>
<dbReference type="NCBIfam" id="TIGR02603">
    <property type="entry name" value="CxxCH_TIGR02603"/>
    <property type="match status" value="1"/>
</dbReference>
<feature type="domain" description="Cytochrome c" evidence="5">
    <location>
        <begin position="902"/>
        <end position="1036"/>
    </location>
</feature>
<comment type="caution">
    <text evidence="6">The sequence shown here is derived from an EMBL/GenBank/DDBJ whole genome shotgun (WGS) entry which is preliminary data.</text>
</comment>
<dbReference type="InterPro" id="IPR013427">
    <property type="entry name" value="Haem-bd_dom_put"/>
</dbReference>
<dbReference type="PROSITE" id="PS51007">
    <property type="entry name" value="CYTC"/>
    <property type="match status" value="1"/>
</dbReference>
<protein>
    <submittedName>
        <fullName evidence="6">C-type cytochrome</fullName>
    </submittedName>
</protein>
<sequence>MKSFLIAKRLRVSRRAIAVSASALLIGGVFVGAYQNRNLNAASSRYLTQLFAQLNDDDKHDPKYAVGSLNVAPGLEATLFASEPMLTNPTDIDVDARGRVWVCEAYNYRPAINGNPTRKEGDRIVILEDTNGDGKADASKVFYQGPDIESPLGIWVQGNKVIVSDSPNVWVLTDDNGDDKADRKELLFTGIGGQQHDHGMHTFVFGPDGKWYFNFGNEGGQLLDKDKNAVVDIATGKTINKENFKQGMVFRCDPDGKNVEVLGQNFRNNYEVAVDSYGTLWQSDNDDDGNKGVRINYVMEYGNYGYTDEMTGAGWQANRDNLEPEIPQRHWHLNDPGVVPNLLQTGAGSPTGIIVYEGKLLPEVFRNQVIHCDAGPNVVRSYPVQKNGAGYKAEIVNVLEGARDQWFRPADVCIAPDGSLIIADWYDPGVGGHQAGDQNRGRVYRVAPPNSPYTMPKVDVTTVDGTIEALQSPNMSIRYAGWQKLRDMDKKAEKPLAKLYKSSDNPRMQARALWLLSKLDKGTKYIEIALKSDNPDLRITALRAARERKDNIIPYVKQLVNDPDAQVRRECIIALRRNTSPEAPELWAQLAKQYDGKDRWYLEALGIGADNNWDTYYTAWAKQNDPLTSAAGRDIVWRARTKESVPMLAKLAGDPAVDLSQRLRYFRAFDFNPGASEKSTALLAILQANSGSTETSAADVTKLALRHLDPEFVKKSSVASTALMKLMNDIYGTPEYIELVSRYEPTGENAHLKQLAVQKSMDMMGRDAARQLLKQGGGPMVWEVVNGNDPDAATNMLMALRRVGNKESIDILKTVALDEKRPVALRKEATRSLGGSIDGADQVVALLTSGDIKGDYKKAAVQGVSNDWRKNIRQKAASFLDGSQSAGGKKLPTMTELLAMTGDAAKGSVVFKNNCSTCHQVNSEGMDFGPKLSEIGSKLPKEGQYLAILHPDAGISFGFEGWDVKFKDGSSMTGIVSSKTETDLQMKFPGGVVQNYKMSDVVSMKQIDSSMMPSGLQETMSTQELVDLVDYLASLKRNRN</sequence>
<keyword evidence="3 4" id="KW-0408">Iron</keyword>
<organism evidence="6 7">
    <name type="scientific">Spirosoma validum</name>
    <dbReference type="NCBI Taxonomy" id="2771355"/>
    <lineage>
        <taxon>Bacteria</taxon>
        <taxon>Pseudomonadati</taxon>
        <taxon>Bacteroidota</taxon>
        <taxon>Cytophagia</taxon>
        <taxon>Cytophagales</taxon>
        <taxon>Cytophagaceae</taxon>
        <taxon>Spirosoma</taxon>
    </lineage>
</organism>
<name>A0A927B3C3_9BACT</name>
<keyword evidence="2 4" id="KW-0479">Metal-binding</keyword>
<dbReference type="Pfam" id="PF00034">
    <property type="entry name" value="Cytochrom_C"/>
    <property type="match status" value="1"/>
</dbReference>
<dbReference type="SUPFAM" id="SSF46626">
    <property type="entry name" value="Cytochrome c"/>
    <property type="match status" value="1"/>
</dbReference>
<dbReference type="InterPro" id="IPR011041">
    <property type="entry name" value="Quinoprot_gluc/sorb_DH_b-prop"/>
</dbReference>
<dbReference type="SUPFAM" id="SSF50952">
    <property type="entry name" value="Soluble quinoprotein glucose dehydrogenase"/>
    <property type="match status" value="1"/>
</dbReference>
<evidence type="ECO:0000256" key="4">
    <source>
        <dbReference type="PROSITE-ProRule" id="PRU00433"/>
    </source>
</evidence>
<evidence type="ECO:0000256" key="1">
    <source>
        <dbReference type="ARBA" id="ARBA00022617"/>
    </source>
</evidence>
<dbReference type="GO" id="GO:0020037">
    <property type="term" value="F:heme binding"/>
    <property type="evidence" value="ECO:0007669"/>
    <property type="project" value="InterPro"/>
</dbReference>
<dbReference type="InterPro" id="IPR011989">
    <property type="entry name" value="ARM-like"/>
</dbReference>
<dbReference type="InterPro" id="IPR055557">
    <property type="entry name" value="DUF7133"/>
</dbReference>
<dbReference type="InterPro" id="IPR011042">
    <property type="entry name" value="6-blade_b-propeller_TolB-like"/>
</dbReference>
<dbReference type="InterPro" id="IPR036909">
    <property type="entry name" value="Cyt_c-like_dom_sf"/>
</dbReference>
<dbReference type="InterPro" id="IPR013428">
    <property type="entry name" value="Membrane-bound_put_N"/>
</dbReference>
<evidence type="ECO:0000259" key="5">
    <source>
        <dbReference type="PROSITE" id="PS51007"/>
    </source>
</evidence>
<evidence type="ECO:0000313" key="7">
    <source>
        <dbReference type="Proteomes" id="UP000653797"/>
    </source>
</evidence>
<dbReference type="Gene3D" id="1.25.10.10">
    <property type="entry name" value="Leucine-rich Repeat Variant"/>
    <property type="match status" value="1"/>
</dbReference>
<dbReference type="InterPro" id="IPR009056">
    <property type="entry name" value="Cyt_c-like_dom"/>
</dbReference>
<dbReference type="Pfam" id="PF13646">
    <property type="entry name" value="HEAT_2"/>
    <property type="match status" value="1"/>
</dbReference>
<dbReference type="AlphaFoldDB" id="A0A927B3C3"/>
<dbReference type="Proteomes" id="UP000653797">
    <property type="component" value="Unassembled WGS sequence"/>
</dbReference>